<dbReference type="InterPro" id="IPR018466">
    <property type="entry name" value="Kre9/Knh1-like_N"/>
</dbReference>
<gene>
    <name evidence="4" type="ORF">NLI96_g8488</name>
</gene>
<keyword evidence="5" id="KW-1185">Reference proteome</keyword>
<comment type="caution">
    <text evidence="4">The sequence shown here is derived from an EMBL/GenBank/DDBJ whole genome shotgun (WGS) entry which is preliminary data.</text>
</comment>
<dbReference type="Proteomes" id="UP001212997">
    <property type="component" value="Unassembled WGS sequence"/>
</dbReference>
<evidence type="ECO:0000259" key="3">
    <source>
        <dbReference type="Pfam" id="PF10342"/>
    </source>
</evidence>
<protein>
    <recommendedName>
        <fullName evidence="3">Yeast cell wall synthesis Kre9/Knh1-like N-terminal domain-containing protein</fullName>
    </recommendedName>
</protein>
<reference evidence="4" key="1">
    <citation type="submission" date="2022-07" db="EMBL/GenBank/DDBJ databases">
        <title>Genome Sequence of Physisporinus lineatus.</title>
        <authorList>
            <person name="Buettner E."/>
        </authorList>
    </citation>
    <scope>NUCLEOTIDE SEQUENCE</scope>
    <source>
        <strain evidence="4">VT162</strain>
    </source>
</reference>
<evidence type="ECO:0000256" key="2">
    <source>
        <dbReference type="SAM" id="SignalP"/>
    </source>
</evidence>
<dbReference type="Pfam" id="PF10342">
    <property type="entry name" value="Kre9_KNH"/>
    <property type="match status" value="1"/>
</dbReference>
<feature type="domain" description="Yeast cell wall synthesis Kre9/Knh1-like N-terminal" evidence="3">
    <location>
        <begin position="42"/>
        <end position="128"/>
    </location>
</feature>
<sequence length="133" mass="14501">MISFSTPIFLLGSLFIGLLSQFALATPTLVTKDVYVPPITYPTANAVWSVGEVQTVTWDVSTPPQQITNPNGRIFLRAGDRTTPLVLANNFNILDGKVNITVPNVLTRNDYSIVLFGDSGNFSPQFQIKGVDL</sequence>
<accession>A0AAD5UXA1</accession>
<evidence type="ECO:0000256" key="1">
    <source>
        <dbReference type="ARBA" id="ARBA00022729"/>
    </source>
</evidence>
<proteinExistence type="predicted"/>
<organism evidence="4 5">
    <name type="scientific">Meripilus lineatus</name>
    <dbReference type="NCBI Taxonomy" id="2056292"/>
    <lineage>
        <taxon>Eukaryota</taxon>
        <taxon>Fungi</taxon>
        <taxon>Dikarya</taxon>
        <taxon>Basidiomycota</taxon>
        <taxon>Agaricomycotina</taxon>
        <taxon>Agaricomycetes</taxon>
        <taxon>Polyporales</taxon>
        <taxon>Meripilaceae</taxon>
        <taxon>Meripilus</taxon>
    </lineage>
</organism>
<dbReference type="AlphaFoldDB" id="A0AAD5UXA1"/>
<feature type="signal peptide" evidence="2">
    <location>
        <begin position="1"/>
        <end position="25"/>
    </location>
</feature>
<keyword evidence="1 2" id="KW-0732">Signal</keyword>
<evidence type="ECO:0000313" key="4">
    <source>
        <dbReference type="EMBL" id="KAJ3480251.1"/>
    </source>
</evidence>
<name>A0AAD5UXA1_9APHY</name>
<feature type="chain" id="PRO_5042003089" description="Yeast cell wall synthesis Kre9/Knh1-like N-terminal domain-containing protein" evidence="2">
    <location>
        <begin position="26"/>
        <end position="133"/>
    </location>
</feature>
<dbReference type="EMBL" id="JANAWD010000386">
    <property type="protein sequence ID" value="KAJ3480251.1"/>
    <property type="molecule type" value="Genomic_DNA"/>
</dbReference>
<evidence type="ECO:0000313" key="5">
    <source>
        <dbReference type="Proteomes" id="UP001212997"/>
    </source>
</evidence>